<gene>
    <name evidence="1" type="ORF">HA299_02230</name>
</gene>
<dbReference type="InterPro" id="IPR014931">
    <property type="entry name" value="DUF1805"/>
</dbReference>
<dbReference type="EMBL" id="DUIH01000009">
    <property type="protein sequence ID" value="HIH69429.1"/>
    <property type="molecule type" value="Genomic_DNA"/>
</dbReference>
<name>A0A832RVV8_9EURY</name>
<dbReference type="Proteomes" id="UP000600363">
    <property type="component" value="Unassembled WGS sequence"/>
</dbReference>
<protein>
    <submittedName>
        <fullName evidence="1">DUF1805 domain-containing protein</fullName>
    </submittedName>
</protein>
<sequence>MKIRLSGGEAHCYLIPIEPAPLIVIAARRGFVMCGYLDMRAVEEMGVAAAKVRGVHSFNDVLNAQIVEATSCARQMGVSVGMRGKDALERMC</sequence>
<dbReference type="SUPFAM" id="SSF102891">
    <property type="entry name" value="Hypothetical protein Ta1206"/>
    <property type="match status" value="1"/>
</dbReference>
<dbReference type="Gene3D" id="3.30.1980.10">
    <property type="entry name" value="Hypothetical protein YunC"/>
    <property type="match status" value="1"/>
</dbReference>
<comment type="caution">
    <text evidence="1">The sequence shown here is derived from an EMBL/GenBank/DDBJ whole genome shotgun (WGS) entry which is preliminary data.</text>
</comment>
<dbReference type="Pfam" id="PF08827">
    <property type="entry name" value="DUF1805"/>
    <property type="match status" value="1"/>
</dbReference>
<proteinExistence type="predicted"/>
<dbReference type="InterPro" id="IPR036493">
    <property type="entry name" value="YunC_sf"/>
</dbReference>
<reference evidence="1" key="1">
    <citation type="journal article" date="2020" name="bioRxiv">
        <title>A rank-normalized archaeal taxonomy based on genome phylogeny resolves widespread incomplete and uneven classifications.</title>
        <authorList>
            <person name="Rinke C."/>
            <person name="Chuvochina M."/>
            <person name="Mussig A.J."/>
            <person name="Chaumeil P.-A."/>
            <person name="Waite D.W."/>
            <person name="Whitman W.B."/>
            <person name="Parks D.H."/>
            <person name="Hugenholtz P."/>
        </authorList>
    </citation>
    <scope>NUCLEOTIDE SEQUENCE</scope>
    <source>
        <strain evidence="1">UBA12518</strain>
    </source>
</reference>
<dbReference type="AlphaFoldDB" id="A0A832RVV8"/>
<evidence type="ECO:0000313" key="2">
    <source>
        <dbReference type="Proteomes" id="UP000600363"/>
    </source>
</evidence>
<accession>A0A832RVV8</accession>
<organism evidence="1 2">
    <name type="scientific">Methermicoccus shengliensis</name>
    <dbReference type="NCBI Taxonomy" id="660064"/>
    <lineage>
        <taxon>Archaea</taxon>
        <taxon>Methanobacteriati</taxon>
        <taxon>Methanobacteriota</taxon>
        <taxon>Stenosarchaea group</taxon>
        <taxon>Methanomicrobia</taxon>
        <taxon>Methanosarcinales</taxon>
        <taxon>Methermicoccaceae</taxon>
        <taxon>Methermicoccus</taxon>
    </lineage>
</organism>
<evidence type="ECO:0000313" key="1">
    <source>
        <dbReference type="EMBL" id="HIH69429.1"/>
    </source>
</evidence>